<gene>
    <name evidence="1" type="ORF">OCTVUL_1B008610</name>
</gene>
<dbReference type="AlphaFoldDB" id="A0AA36EZ03"/>
<sequence length="82" mass="9708">MKLPRTSVCQIPQTPSERIAWQRPIDTTHSVTVVYRSSDFQRRLKCVRPKEKPSAEIIDHEAEMLKSEEVQEIRKNITFREK</sequence>
<organism evidence="1 2">
    <name type="scientific">Octopus vulgaris</name>
    <name type="common">Common octopus</name>
    <dbReference type="NCBI Taxonomy" id="6645"/>
    <lineage>
        <taxon>Eukaryota</taxon>
        <taxon>Metazoa</taxon>
        <taxon>Spiralia</taxon>
        <taxon>Lophotrochozoa</taxon>
        <taxon>Mollusca</taxon>
        <taxon>Cephalopoda</taxon>
        <taxon>Coleoidea</taxon>
        <taxon>Octopodiformes</taxon>
        <taxon>Octopoda</taxon>
        <taxon>Incirrata</taxon>
        <taxon>Octopodidae</taxon>
        <taxon>Octopus</taxon>
    </lineage>
</organism>
<dbReference type="Proteomes" id="UP001162480">
    <property type="component" value="Chromosome 2"/>
</dbReference>
<reference evidence="1" key="1">
    <citation type="submission" date="2023-08" db="EMBL/GenBank/DDBJ databases">
        <authorList>
            <person name="Alioto T."/>
            <person name="Alioto T."/>
            <person name="Gomez Garrido J."/>
        </authorList>
    </citation>
    <scope>NUCLEOTIDE SEQUENCE</scope>
</reference>
<protein>
    <submittedName>
        <fullName evidence="1">Uncharacterized protein</fullName>
    </submittedName>
</protein>
<accession>A0AA36EZ03</accession>
<dbReference type="EMBL" id="OX597815">
    <property type="protein sequence ID" value="CAI9717038.1"/>
    <property type="molecule type" value="Genomic_DNA"/>
</dbReference>
<evidence type="ECO:0000313" key="1">
    <source>
        <dbReference type="EMBL" id="CAI9717038.1"/>
    </source>
</evidence>
<keyword evidence="2" id="KW-1185">Reference proteome</keyword>
<name>A0AA36EZ03_OCTVU</name>
<evidence type="ECO:0000313" key="2">
    <source>
        <dbReference type="Proteomes" id="UP001162480"/>
    </source>
</evidence>
<proteinExistence type="predicted"/>